<proteinExistence type="predicted"/>
<dbReference type="GeneID" id="4840690"/>
<keyword evidence="2" id="KW-0472">Membrane</keyword>
<dbReference type="eggNOG" id="ENOG502SUS5">
    <property type="taxonomic scope" value="Eukaryota"/>
</dbReference>
<evidence type="ECO:0000256" key="1">
    <source>
        <dbReference type="ARBA" id="ARBA00004370"/>
    </source>
</evidence>
<dbReference type="STRING" id="322104.A3LZ83"/>
<dbReference type="OMA" id="RYFNEWV"/>
<keyword evidence="5" id="KW-1185">Reference proteome</keyword>
<dbReference type="GO" id="GO:0019867">
    <property type="term" value="C:outer membrane"/>
    <property type="evidence" value="ECO:0007669"/>
    <property type="project" value="InterPro"/>
</dbReference>
<accession>A3LZ83</accession>
<protein>
    <submittedName>
        <fullName evidence="4">SAM50-like protein</fullName>
    </submittedName>
</protein>
<evidence type="ECO:0000259" key="3">
    <source>
        <dbReference type="Pfam" id="PF01103"/>
    </source>
</evidence>
<comment type="subcellular location">
    <subcellularLocation>
        <location evidence="1">Membrane</location>
    </subcellularLocation>
</comment>
<evidence type="ECO:0000313" key="4">
    <source>
        <dbReference type="EMBL" id="ABN68113.2"/>
    </source>
</evidence>
<dbReference type="Proteomes" id="UP000002258">
    <property type="component" value="Chromosome 7"/>
</dbReference>
<organism evidence="4 5">
    <name type="scientific">Scheffersomyces stipitis (strain ATCC 58785 / CBS 6054 / NBRC 10063 / NRRL Y-11545)</name>
    <name type="common">Yeast</name>
    <name type="synonym">Pichia stipitis</name>
    <dbReference type="NCBI Taxonomy" id="322104"/>
    <lineage>
        <taxon>Eukaryota</taxon>
        <taxon>Fungi</taxon>
        <taxon>Dikarya</taxon>
        <taxon>Ascomycota</taxon>
        <taxon>Saccharomycotina</taxon>
        <taxon>Pichiomycetes</taxon>
        <taxon>Debaryomycetaceae</taxon>
        <taxon>Scheffersomyces</taxon>
    </lineage>
</organism>
<reference evidence="4 5" key="1">
    <citation type="journal article" date="2007" name="Nat. Biotechnol.">
        <title>Genome sequence of the lignocellulose-bioconverting and xylose-fermenting yeast Pichia stipitis.</title>
        <authorList>
            <person name="Jeffries T.W."/>
            <person name="Grigoriev I.V."/>
            <person name="Grimwood J."/>
            <person name="Laplaza J.M."/>
            <person name="Aerts A."/>
            <person name="Salamov A."/>
            <person name="Schmutz J."/>
            <person name="Lindquist E."/>
            <person name="Dehal P."/>
            <person name="Shapiro H."/>
            <person name="Jin Y.S."/>
            <person name="Passoth V."/>
            <person name="Richardson P.M."/>
        </authorList>
    </citation>
    <scope>NUCLEOTIDE SEQUENCE [LARGE SCALE GENOMIC DNA]</scope>
    <source>
        <strain evidence="5">ATCC 58785 / CBS 6054 / NBRC 10063 / NRRL Y-11545</strain>
    </source>
</reference>
<evidence type="ECO:0000256" key="2">
    <source>
        <dbReference type="ARBA" id="ARBA00023136"/>
    </source>
</evidence>
<evidence type="ECO:0000313" key="5">
    <source>
        <dbReference type="Proteomes" id="UP000002258"/>
    </source>
</evidence>
<gene>
    <name evidence="4" type="primary">SAM50</name>
    <name evidence="4" type="ORF">PICST_85291</name>
</gene>
<dbReference type="InParanoid" id="A3LZ83"/>
<name>A3LZ83_PICST</name>
<dbReference type="RefSeq" id="XP_001386142.2">
    <property type="nucleotide sequence ID" value="XM_001386105.1"/>
</dbReference>
<dbReference type="HOGENOM" id="CLU_556813_0_0_1"/>
<feature type="domain" description="Bacterial surface antigen (D15)" evidence="3">
    <location>
        <begin position="137"/>
        <end position="388"/>
    </location>
</feature>
<dbReference type="Gene3D" id="2.40.160.50">
    <property type="entry name" value="membrane protein fhac: a member of the omp85/tpsb transporter family"/>
    <property type="match status" value="1"/>
</dbReference>
<dbReference type="OrthoDB" id="1724197at2759"/>
<dbReference type="KEGG" id="pic:PICST_85291"/>
<dbReference type="Pfam" id="PF01103">
    <property type="entry name" value="Omp85"/>
    <property type="match status" value="1"/>
</dbReference>
<dbReference type="AlphaFoldDB" id="A3LZ83"/>
<dbReference type="InterPro" id="IPR000184">
    <property type="entry name" value="Bac_surfAg_D15"/>
</dbReference>
<sequence length="489" mass="54068">MSEKKQFDSSSDLRSRLITEEVLGTSGTRPLYVSSIEVNGGETFSAEFFKKLLTPLIDRSDYTLNQLVDTIGITQDKLNKTNVFKDIAVSLHSDYTALIPSTVKNYNKETPVSTKVVFDLQSINLNIGEGFLNFNNQENLTLNLDYLNNNFNDNAELVNIGVNYNPYKPNDHLITNTKFLANLNNPSFKFLIDLFHSQQNNQTWQQSSEGSTGGLIGLQYNQSKTLTYLTGLSFARRTIHNIDDAAADELKFFAGDFLKSSIISQVAYSDVEFLNSFTKNFPTNGLKFVLSNEISSNQEQENPDNHAAFLKSSLSLNYYKSFLNNAITTEFSSDFGGIYSSSNGPVHISDRFYLGGVDSFRGFCRNAVNINGGSSFYKLSGTIFSQLPPFIHPVAKGSAVDKKLDDGFGHEANPLRFYATGSIGNVSDNMLEDDSGVSSVGIGLRYFNYWANFDVGYFLAKRYGTDAGDSGIKDGLHLSISIGGSNRSV</sequence>
<dbReference type="EMBL" id="CP000501">
    <property type="protein sequence ID" value="ABN68113.2"/>
    <property type="molecule type" value="Genomic_DNA"/>
</dbReference>